<dbReference type="GO" id="GO:0034040">
    <property type="term" value="F:ATPase-coupled lipid transmembrane transporter activity"/>
    <property type="evidence" value="ECO:0007669"/>
    <property type="project" value="TreeGrafter"/>
</dbReference>
<sequence length="578" mass="62110">MAAPSPHDGREELRAARADSRALYWSVAIFSFFANMLMLTGPIYMLQVYDRVLGSRSIETLIALTALVAFLYGVMGLLDYARGRIMARVGARFQNRLEGRVFDAVLRQAGKGAPEESARTGLRDLESVQRMLSSPALMALFDLPWTPLFLAAIYLFHPYLGYLATIGGGILIIVTLLNQTTTKRPLTRANSATYVAEQLGDQIRGEAEMVQSLGMRGATFSRWQRARDVALSESVGAADLGGTYSAITKTFRLFLQSGMLGLGAYLVLQGEVTPGVMIAGSILLGRALAPIELLIGQWPVIQRGLKGWSSLGELLSAAPPQPPRTQLPKPRAKLDVQQVTVIPPGQQQAVLRMVSFSVEPGQAIGVIGPSGSGKSTLARAIMGVWRPAGGKVRLDGASLDNYDPDVLGQHIGYLPQRVQLFDGTIAENIARMSTQPDADKVIEAARKAAAHDMILKLPDGYDTRVSIAGSTLSGGQIQRIGLARALYGDPVILVLDEPNSNLDNEGSEALNVAIRTMKKDGKSILIMAHRPAAIAECSHLLVLDQGARRAFGPKDEVLKEVVTNARDIQASPNPGGVS</sequence>
<dbReference type="Proteomes" id="UP000199302">
    <property type="component" value="Unassembled WGS sequence"/>
</dbReference>
<evidence type="ECO:0000259" key="11">
    <source>
        <dbReference type="PROSITE" id="PS50929"/>
    </source>
</evidence>
<dbReference type="GO" id="GO:0005886">
    <property type="term" value="C:plasma membrane"/>
    <property type="evidence" value="ECO:0007669"/>
    <property type="project" value="UniProtKB-SubCell"/>
</dbReference>
<feature type="transmembrane region" description="Helical" evidence="9">
    <location>
        <begin position="159"/>
        <end position="178"/>
    </location>
</feature>
<evidence type="ECO:0000256" key="9">
    <source>
        <dbReference type="SAM" id="Phobius"/>
    </source>
</evidence>
<feature type="domain" description="ABC transporter" evidence="10">
    <location>
        <begin position="334"/>
        <end position="570"/>
    </location>
</feature>
<dbReference type="FunFam" id="3.40.50.300:FF:001444">
    <property type="entry name" value="ABC transporter ATP-binding protein"/>
    <property type="match status" value="1"/>
</dbReference>
<dbReference type="Gene3D" id="1.20.1560.10">
    <property type="entry name" value="ABC transporter type 1, transmembrane domain"/>
    <property type="match status" value="1"/>
</dbReference>
<accession>A0A1I6D897</accession>
<evidence type="ECO:0000313" key="13">
    <source>
        <dbReference type="Proteomes" id="UP000199302"/>
    </source>
</evidence>
<dbReference type="PROSITE" id="PS50893">
    <property type="entry name" value="ABC_TRANSPORTER_2"/>
    <property type="match status" value="1"/>
</dbReference>
<dbReference type="InterPro" id="IPR039421">
    <property type="entry name" value="Type_1_exporter"/>
</dbReference>
<dbReference type="InterPro" id="IPR017871">
    <property type="entry name" value="ABC_transporter-like_CS"/>
</dbReference>
<reference evidence="12 13" key="1">
    <citation type="submission" date="2016-10" db="EMBL/GenBank/DDBJ databases">
        <authorList>
            <person name="de Groot N.N."/>
        </authorList>
    </citation>
    <scope>NUCLEOTIDE SEQUENCE [LARGE SCALE GENOMIC DNA]</scope>
    <source>
        <strain evidence="13">KMM 9023,NRIC 0796,JCM 17311,KCTC 23692</strain>
    </source>
</reference>
<evidence type="ECO:0000256" key="6">
    <source>
        <dbReference type="ARBA" id="ARBA00022840"/>
    </source>
</evidence>
<dbReference type="SUPFAM" id="SSF52540">
    <property type="entry name" value="P-loop containing nucleoside triphosphate hydrolases"/>
    <property type="match status" value="1"/>
</dbReference>
<evidence type="ECO:0000256" key="8">
    <source>
        <dbReference type="ARBA" id="ARBA00023136"/>
    </source>
</evidence>
<feature type="domain" description="ABC transmembrane type-1" evidence="11">
    <location>
        <begin position="27"/>
        <end position="303"/>
    </location>
</feature>
<dbReference type="RefSeq" id="WP_092077205.1">
    <property type="nucleotide sequence ID" value="NZ_FOYI01000002.1"/>
</dbReference>
<dbReference type="GO" id="GO:0005524">
    <property type="term" value="F:ATP binding"/>
    <property type="evidence" value="ECO:0007669"/>
    <property type="project" value="UniProtKB-KW"/>
</dbReference>
<dbReference type="GO" id="GO:0030253">
    <property type="term" value="P:protein secretion by the type I secretion system"/>
    <property type="evidence" value="ECO:0007669"/>
    <property type="project" value="InterPro"/>
</dbReference>
<dbReference type="CDD" id="cd03246">
    <property type="entry name" value="ABCC_Protease_Secretion"/>
    <property type="match status" value="1"/>
</dbReference>
<organism evidence="12 13">
    <name type="scientific">Poseidonocella sedimentorum</name>
    <dbReference type="NCBI Taxonomy" id="871652"/>
    <lineage>
        <taxon>Bacteria</taxon>
        <taxon>Pseudomonadati</taxon>
        <taxon>Pseudomonadota</taxon>
        <taxon>Alphaproteobacteria</taxon>
        <taxon>Rhodobacterales</taxon>
        <taxon>Roseobacteraceae</taxon>
        <taxon>Poseidonocella</taxon>
    </lineage>
</organism>
<proteinExistence type="predicted"/>
<dbReference type="GO" id="GO:0016887">
    <property type="term" value="F:ATP hydrolysis activity"/>
    <property type="evidence" value="ECO:0007669"/>
    <property type="project" value="InterPro"/>
</dbReference>
<evidence type="ECO:0000256" key="1">
    <source>
        <dbReference type="ARBA" id="ARBA00004651"/>
    </source>
</evidence>
<evidence type="ECO:0000256" key="7">
    <source>
        <dbReference type="ARBA" id="ARBA00022989"/>
    </source>
</evidence>
<dbReference type="Pfam" id="PF00005">
    <property type="entry name" value="ABC_tran"/>
    <property type="match status" value="1"/>
</dbReference>
<keyword evidence="8 9" id="KW-0472">Membrane</keyword>
<protein>
    <submittedName>
        <fullName evidence="12">ATP-binding cassette, subfamily C</fullName>
    </submittedName>
</protein>
<dbReference type="OrthoDB" id="9808328at2"/>
<dbReference type="GO" id="GO:0030256">
    <property type="term" value="C:type I protein secretion system complex"/>
    <property type="evidence" value="ECO:0007669"/>
    <property type="project" value="InterPro"/>
</dbReference>
<dbReference type="AlphaFoldDB" id="A0A1I6D897"/>
<keyword evidence="13" id="KW-1185">Reference proteome</keyword>
<keyword evidence="5" id="KW-0547">Nucleotide-binding</keyword>
<dbReference type="Pfam" id="PF00664">
    <property type="entry name" value="ABC_membrane"/>
    <property type="match status" value="1"/>
</dbReference>
<dbReference type="InterPro" id="IPR027417">
    <property type="entry name" value="P-loop_NTPase"/>
</dbReference>
<dbReference type="PROSITE" id="PS50929">
    <property type="entry name" value="ABC_TM1F"/>
    <property type="match status" value="1"/>
</dbReference>
<evidence type="ECO:0000313" key="12">
    <source>
        <dbReference type="EMBL" id="SFR01628.1"/>
    </source>
</evidence>
<dbReference type="PANTHER" id="PTHR24221:SF248">
    <property type="entry name" value="ABC TRANSPORTER TRANSMEMBRANE REGION"/>
    <property type="match status" value="1"/>
</dbReference>
<dbReference type="InterPro" id="IPR036640">
    <property type="entry name" value="ABC1_TM_sf"/>
</dbReference>
<dbReference type="SUPFAM" id="SSF90123">
    <property type="entry name" value="ABC transporter transmembrane region"/>
    <property type="match status" value="1"/>
</dbReference>
<keyword evidence="7 9" id="KW-1133">Transmembrane helix</keyword>
<evidence type="ECO:0000256" key="3">
    <source>
        <dbReference type="ARBA" id="ARBA00022475"/>
    </source>
</evidence>
<comment type="subcellular location">
    <subcellularLocation>
        <location evidence="1">Cell membrane</location>
        <topology evidence="1">Multi-pass membrane protein</topology>
    </subcellularLocation>
</comment>
<dbReference type="InterPro" id="IPR003439">
    <property type="entry name" value="ABC_transporter-like_ATP-bd"/>
</dbReference>
<feature type="transmembrane region" description="Helical" evidence="9">
    <location>
        <begin position="132"/>
        <end position="153"/>
    </location>
</feature>
<keyword evidence="3" id="KW-1003">Cell membrane</keyword>
<evidence type="ECO:0000256" key="2">
    <source>
        <dbReference type="ARBA" id="ARBA00022448"/>
    </source>
</evidence>
<dbReference type="InterPro" id="IPR010128">
    <property type="entry name" value="ATPase_T1SS_PrtD-like"/>
</dbReference>
<keyword evidence="2" id="KW-0813">Transport</keyword>
<dbReference type="EMBL" id="FOYI01000002">
    <property type="protein sequence ID" value="SFR01628.1"/>
    <property type="molecule type" value="Genomic_DNA"/>
</dbReference>
<evidence type="ECO:0000259" key="10">
    <source>
        <dbReference type="PROSITE" id="PS50893"/>
    </source>
</evidence>
<dbReference type="SMART" id="SM00382">
    <property type="entry name" value="AAA"/>
    <property type="match status" value="1"/>
</dbReference>
<keyword evidence="6 12" id="KW-0067">ATP-binding</keyword>
<name>A0A1I6D897_9RHOB</name>
<dbReference type="STRING" id="871652.SAMN04515673_102393"/>
<evidence type="ECO:0000256" key="5">
    <source>
        <dbReference type="ARBA" id="ARBA00022741"/>
    </source>
</evidence>
<feature type="transmembrane region" description="Helical" evidence="9">
    <location>
        <begin position="22"/>
        <end position="46"/>
    </location>
</feature>
<dbReference type="NCBIfam" id="TIGR01842">
    <property type="entry name" value="type_I_sec_PrtD"/>
    <property type="match status" value="1"/>
</dbReference>
<evidence type="ECO:0000256" key="4">
    <source>
        <dbReference type="ARBA" id="ARBA00022692"/>
    </source>
</evidence>
<dbReference type="Gene3D" id="3.40.50.300">
    <property type="entry name" value="P-loop containing nucleotide triphosphate hydrolases"/>
    <property type="match status" value="1"/>
</dbReference>
<dbReference type="PANTHER" id="PTHR24221">
    <property type="entry name" value="ATP-BINDING CASSETTE SUB-FAMILY B"/>
    <property type="match status" value="1"/>
</dbReference>
<keyword evidence="4 9" id="KW-0812">Transmembrane</keyword>
<gene>
    <name evidence="12" type="ORF">SAMN04515673_102393</name>
</gene>
<dbReference type="InterPro" id="IPR003593">
    <property type="entry name" value="AAA+_ATPase"/>
</dbReference>
<dbReference type="GO" id="GO:0140359">
    <property type="term" value="F:ABC-type transporter activity"/>
    <property type="evidence" value="ECO:0007669"/>
    <property type="project" value="InterPro"/>
</dbReference>
<dbReference type="PROSITE" id="PS00211">
    <property type="entry name" value="ABC_TRANSPORTER_1"/>
    <property type="match status" value="1"/>
</dbReference>
<dbReference type="InterPro" id="IPR011527">
    <property type="entry name" value="ABC1_TM_dom"/>
</dbReference>
<feature type="transmembrane region" description="Helical" evidence="9">
    <location>
        <begin position="58"/>
        <end position="78"/>
    </location>
</feature>